<sequence length="249" mass="28133">MADKKFSAVYPYSFAEAKQLGELNDWRASHRENISCKNAIEEAIRRDFDGMHLNSDCAQSVINQFGYHRVSYVLANSLQCKDYDGRFSRGNHDWAKQTYIPVDKDSYSNRNLEFAVDSHPAVLDGFVNQYRRAYQALGLFDHTHCLTDTEKQDFEGRVIVLSPKTLKESCLTVQDQLWLCTGGFGAHAGANGRAVFAVNLADGEETRWNRTDFTGVLSESHLPDWAKEKLSEIQEQKQASSAMGGMTMQ</sequence>
<dbReference type="RefSeq" id="WP_023387536.1">
    <property type="nucleotide sequence ID" value="NZ_AXUN02000068.1"/>
</dbReference>
<gene>
    <name evidence="2" type="ORF">T472_0204960</name>
</gene>
<comment type="caution">
    <text evidence="2">The sequence shown here is derived from an EMBL/GenBank/DDBJ whole genome shotgun (WGS) entry which is preliminary data.</text>
</comment>
<dbReference type="InterPro" id="IPR024383">
    <property type="entry name" value="DUF3849"/>
</dbReference>
<dbReference type="AlphaFoldDB" id="V7I924"/>
<dbReference type="Proteomes" id="UP000017747">
    <property type="component" value="Unassembled WGS sequence"/>
</dbReference>
<protein>
    <recommendedName>
        <fullName evidence="1">DUF3849 domain-containing protein</fullName>
    </recommendedName>
</protein>
<dbReference type="STRING" id="994573.T472_0204960"/>
<evidence type="ECO:0000313" key="2">
    <source>
        <dbReference type="EMBL" id="ETA81749.1"/>
    </source>
</evidence>
<dbReference type="eggNOG" id="COG4227">
    <property type="taxonomic scope" value="Bacteria"/>
</dbReference>
<evidence type="ECO:0000259" key="1">
    <source>
        <dbReference type="Pfam" id="PF12960"/>
    </source>
</evidence>
<name>V7I924_9CLOT</name>
<accession>V7I924</accession>
<evidence type="ECO:0000313" key="3">
    <source>
        <dbReference type="Proteomes" id="UP000017747"/>
    </source>
</evidence>
<dbReference type="Pfam" id="PF12960">
    <property type="entry name" value="DUF3849"/>
    <property type="match status" value="1"/>
</dbReference>
<keyword evidence="3" id="KW-1185">Reference proteome</keyword>
<dbReference type="EMBL" id="AXUN02000068">
    <property type="protein sequence ID" value="ETA81749.1"/>
    <property type="molecule type" value="Genomic_DNA"/>
</dbReference>
<feature type="domain" description="DUF3849" evidence="1">
    <location>
        <begin position="9"/>
        <end position="135"/>
    </location>
</feature>
<dbReference type="PATRIC" id="fig|994573.3.peg.933"/>
<reference evidence="2 3" key="1">
    <citation type="journal article" date="2014" name="Genome Announc.">
        <title>Genome Sequence of Youngiibacter fragilis, the Type Strain of the Genus Youngiibacter.</title>
        <authorList>
            <person name="Wawrik C.B."/>
            <person name="Callaghan A.V."/>
            <person name="Stamps B.W."/>
            <person name="Wawrik B."/>
        </authorList>
    </citation>
    <scope>NUCLEOTIDE SEQUENCE [LARGE SCALE GENOMIC DNA]</scope>
    <source>
        <strain evidence="2 3">232.1</strain>
    </source>
</reference>
<dbReference type="OrthoDB" id="9806961at2"/>
<proteinExistence type="predicted"/>
<organism evidence="2 3">
    <name type="scientific">Youngiibacter fragilis 232.1</name>
    <dbReference type="NCBI Taxonomy" id="994573"/>
    <lineage>
        <taxon>Bacteria</taxon>
        <taxon>Bacillati</taxon>
        <taxon>Bacillota</taxon>
        <taxon>Clostridia</taxon>
        <taxon>Eubacteriales</taxon>
        <taxon>Clostridiaceae</taxon>
        <taxon>Youngiibacter</taxon>
    </lineage>
</organism>